<dbReference type="EMBL" id="VSRR010027023">
    <property type="protein sequence ID" value="MPC67957.1"/>
    <property type="molecule type" value="Genomic_DNA"/>
</dbReference>
<comment type="caution">
    <text evidence="2">The sequence shown here is derived from an EMBL/GenBank/DDBJ whole genome shotgun (WGS) entry which is preliminary data.</text>
</comment>
<gene>
    <name evidence="2" type="ORF">E2C01_062144</name>
</gene>
<evidence type="ECO:0000256" key="1">
    <source>
        <dbReference type="SAM" id="MobiDB-lite"/>
    </source>
</evidence>
<keyword evidence="3" id="KW-1185">Reference proteome</keyword>
<organism evidence="2 3">
    <name type="scientific">Portunus trituberculatus</name>
    <name type="common">Swimming crab</name>
    <name type="synonym">Neptunus trituberculatus</name>
    <dbReference type="NCBI Taxonomy" id="210409"/>
    <lineage>
        <taxon>Eukaryota</taxon>
        <taxon>Metazoa</taxon>
        <taxon>Ecdysozoa</taxon>
        <taxon>Arthropoda</taxon>
        <taxon>Crustacea</taxon>
        <taxon>Multicrustacea</taxon>
        <taxon>Malacostraca</taxon>
        <taxon>Eumalacostraca</taxon>
        <taxon>Eucarida</taxon>
        <taxon>Decapoda</taxon>
        <taxon>Pleocyemata</taxon>
        <taxon>Brachyura</taxon>
        <taxon>Eubrachyura</taxon>
        <taxon>Portunoidea</taxon>
        <taxon>Portunidae</taxon>
        <taxon>Portuninae</taxon>
        <taxon>Portunus</taxon>
    </lineage>
</organism>
<reference evidence="2 3" key="1">
    <citation type="submission" date="2019-05" db="EMBL/GenBank/DDBJ databases">
        <title>Another draft genome of Portunus trituberculatus and its Hox gene families provides insights of decapod evolution.</title>
        <authorList>
            <person name="Jeong J.-H."/>
            <person name="Song I."/>
            <person name="Kim S."/>
            <person name="Choi T."/>
            <person name="Kim D."/>
            <person name="Ryu S."/>
            <person name="Kim W."/>
        </authorList>
    </citation>
    <scope>NUCLEOTIDE SEQUENCE [LARGE SCALE GENOMIC DNA]</scope>
    <source>
        <tissue evidence="2">Muscle</tissue>
    </source>
</reference>
<evidence type="ECO:0000313" key="3">
    <source>
        <dbReference type="Proteomes" id="UP000324222"/>
    </source>
</evidence>
<accession>A0A5B7HFB7</accession>
<protein>
    <submittedName>
        <fullName evidence="2">Uncharacterized protein</fullName>
    </submittedName>
</protein>
<evidence type="ECO:0000313" key="2">
    <source>
        <dbReference type="EMBL" id="MPC67957.1"/>
    </source>
</evidence>
<sequence>MQTTRGAPLPSCARSAQFSGSESTHFKPPRPFPWLASIHRHPTPIPSPTLFLSAEYTIGTFAEKMEETRTLCSTNTRVNFPFNKDWNGHYNLKKQTLKPQQPSKHRTKP</sequence>
<proteinExistence type="predicted"/>
<dbReference type="AlphaFoldDB" id="A0A5B7HFB7"/>
<dbReference type="Proteomes" id="UP000324222">
    <property type="component" value="Unassembled WGS sequence"/>
</dbReference>
<feature type="region of interest" description="Disordered" evidence="1">
    <location>
        <begin position="1"/>
        <end position="30"/>
    </location>
</feature>
<feature type="compositionally biased region" description="Polar residues" evidence="1">
    <location>
        <begin position="14"/>
        <end position="23"/>
    </location>
</feature>
<name>A0A5B7HFB7_PORTR</name>